<name>A0A7R9E7E9_9NEOP</name>
<organism evidence="2">
    <name type="scientific">Timema monikensis</name>
    <dbReference type="NCBI Taxonomy" id="170555"/>
    <lineage>
        <taxon>Eukaryota</taxon>
        <taxon>Metazoa</taxon>
        <taxon>Ecdysozoa</taxon>
        <taxon>Arthropoda</taxon>
        <taxon>Hexapoda</taxon>
        <taxon>Insecta</taxon>
        <taxon>Pterygota</taxon>
        <taxon>Neoptera</taxon>
        <taxon>Polyneoptera</taxon>
        <taxon>Phasmatodea</taxon>
        <taxon>Timematodea</taxon>
        <taxon>Timematoidea</taxon>
        <taxon>Timematidae</taxon>
        <taxon>Timema</taxon>
    </lineage>
</organism>
<evidence type="ECO:0000313" key="2">
    <source>
        <dbReference type="EMBL" id="CAD7427680.1"/>
    </source>
</evidence>
<dbReference type="EMBL" id="OB793518">
    <property type="protein sequence ID" value="CAD7427680.1"/>
    <property type="molecule type" value="Genomic_DNA"/>
</dbReference>
<sequence>MFYKAPSPDSAIVNTARPLLRHLGRRSGDRGEGWVGGPLRSTETFDNTRRAAQLTLFIRTTLVPIVLTFVWGERVENHLGRTTLITPDRELNLDLPVIGSLVQHEISALDHAATEAGIRKVELEEVNPHLRGGRVENHLGKTTPSSPNRDSNLDLPVLSSRAQHDERVSQLRHRGGRFRCKINVPRGRLEPLPAPPLSTPRDKLAEISPNACPIFNDKERIRNGRLNREKWKGWI</sequence>
<reference evidence="2" key="1">
    <citation type="submission" date="2020-11" db="EMBL/GenBank/DDBJ databases">
        <authorList>
            <person name="Tran Van P."/>
        </authorList>
    </citation>
    <scope>NUCLEOTIDE SEQUENCE</scope>
</reference>
<gene>
    <name evidence="2" type="ORF">TMSB3V08_LOCUS4512</name>
</gene>
<accession>A0A7R9E7E9</accession>
<evidence type="ECO:0000256" key="1">
    <source>
        <dbReference type="SAM" id="MobiDB-lite"/>
    </source>
</evidence>
<proteinExistence type="predicted"/>
<protein>
    <submittedName>
        <fullName evidence="2">Uncharacterized protein</fullName>
    </submittedName>
</protein>
<feature type="compositionally biased region" description="Polar residues" evidence="1">
    <location>
        <begin position="140"/>
        <end position="150"/>
    </location>
</feature>
<dbReference type="AlphaFoldDB" id="A0A7R9E7E9"/>
<feature type="region of interest" description="Disordered" evidence="1">
    <location>
        <begin position="133"/>
        <end position="155"/>
    </location>
</feature>